<dbReference type="CDD" id="cd06170">
    <property type="entry name" value="LuxR_C_like"/>
    <property type="match status" value="1"/>
</dbReference>
<dbReference type="SUPFAM" id="SSF52540">
    <property type="entry name" value="P-loop containing nucleoside triphosphate hydrolases"/>
    <property type="match status" value="1"/>
</dbReference>
<dbReference type="RefSeq" id="WP_014455037.1">
    <property type="nucleotide sequence ID" value="NC_017098.1"/>
</dbReference>
<dbReference type="EMBL" id="CP003282">
    <property type="protein sequence ID" value="AFG37042.1"/>
    <property type="molecule type" value="Genomic_DNA"/>
</dbReference>
<sequence length="858" mass="96796">MKPTPLLRIKTCLPPLPSGTIMRERLREFLAAPEVHGFTRQLTLVAAPAGFGKTTQVRALLAGHESHTAWLSIDQQDNDPRRFWLHLLAALNTVQTGFGDGISAALSSQDTDSTAGLGTLLSPLLNELFELESPTYLVLDDLHLIDASVIHHELQHMIEHLAPMLHVIITTRSDPPWPLHRWRAKNMMQDIRLEDLSFTLEETTDLCRERTPVDLNQHQLTMLHERTDGWAAGLQLALLTLNRSHSPEDFFQEFTGSNRHILHYLTDEIFARQTPEIQDFLLTTSILPRFTAELCNAVASRSDSSRCIENLERHNLFIIRMDENGTWYRYHALFAELLQYRLQQTSPERIPLLHHQAAQWYLDRNLPAAAIVHAQDSGDPEKTAAILDEFFDEILAADGPGQINRCLAALPDNILERYPVTLLHKALYCLNYLGMDTAFSYIEKARKAAEAADSPERLQTMTAVVMSFYHVYTNEHDQARRYAELALQRLSPTDTTWRTRVALYAGDARYFSGDPKQAIPCYLEADTACRQRNEQFLLLSTGMKVATTLYALGDLAGAERQTRELLQSARQHGFSRVPRVGLLWGLLGELQRERDNLAEAQRCIERGLLIGRPELPNYAWNSLYLAACLFSREQNDEALAVIHRIEELDRQARLPAFITIRAACWKARILHKQGNTSRARHLLADCNIRADAPVPEGLEFGGAVLTRILLAEDDPAGRQLLESLKERALHTGHLRHALELQLIEASNHQRPTDAGSYHTAYAQGFHRGFRRLFIEHGCLECTAGATDQKISAGLVEELSSREIEVLQLVDQGLSNDEIGESLYISTGTVKWHLSNIYGKLGVSKRTRAAAEARRLGVL</sequence>
<dbReference type="InterPro" id="IPR036388">
    <property type="entry name" value="WH-like_DNA-bd_sf"/>
</dbReference>
<dbReference type="SMART" id="SM00421">
    <property type="entry name" value="HTH_LUXR"/>
    <property type="match status" value="1"/>
</dbReference>
<dbReference type="PROSITE" id="PS00622">
    <property type="entry name" value="HTH_LUXR_1"/>
    <property type="match status" value="1"/>
</dbReference>
<dbReference type="Pfam" id="PF00196">
    <property type="entry name" value="GerE"/>
    <property type="match status" value="1"/>
</dbReference>
<gene>
    <name evidence="5" type="ordered locus">Spiaf_0953</name>
</gene>
<dbReference type="SUPFAM" id="SSF46894">
    <property type="entry name" value="C-terminal effector domain of the bipartite response regulators"/>
    <property type="match status" value="1"/>
</dbReference>
<dbReference type="PANTHER" id="PTHR44688">
    <property type="entry name" value="DNA-BINDING TRANSCRIPTIONAL ACTIVATOR DEVR_DOSR"/>
    <property type="match status" value="1"/>
</dbReference>
<accession>H9UHP9</accession>
<evidence type="ECO:0000256" key="1">
    <source>
        <dbReference type="ARBA" id="ARBA00023015"/>
    </source>
</evidence>
<proteinExistence type="predicted"/>
<protein>
    <submittedName>
        <fullName evidence="5">ATP-dependent transcriptional regulator</fullName>
    </submittedName>
</protein>
<keyword evidence="2" id="KW-0238">DNA-binding</keyword>
<evidence type="ECO:0000256" key="2">
    <source>
        <dbReference type="ARBA" id="ARBA00023125"/>
    </source>
</evidence>
<dbReference type="Pfam" id="PF17874">
    <property type="entry name" value="TPR_MalT"/>
    <property type="match status" value="1"/>
</dbReference>
<dbReference type="Gene3D" id="1.10.10.10">
    <property type="entry name" value="Winged helix-like DNA-binding domain superfamily/Winged helix DNA-binding domain"/>
    <property type="match status" value="1"/>
</dbReference>
<dbReference type="PRINTS" id="PR00038">
    <property type="entry name" value="HTHLUXR"/>
</dbReference>
<dbReference type="InterPro" id="IPR027417">
    <property type="entry name" value="P-loop_NTPase"/>
</dbReference>
<dbReference type="Proteomes" id="UP000007383">
    <property type="component" value="Chromosome"/>
</dbReference>
<organism evidence="5 6">
    <name type="scientific">Spirochaeta africana (strain ATCC 700263 / DSM 8902 / Z-7692)</name>
    <dbReference type="NCBI Taxonomy" id="889378"/>
    <lineage>
        <taxon>Bacteria</taxon>
        <taxon>Pseudomonadati</taxon>
        <taxon>Spirochaetota</taxon>
        <taxon>Spirochaetia</taxon>
        <taxon>Spirochaetales</taxon>
        <taxon>Spirochaetaceae</taxon>
        <taxon>Spirochaeta</taxon>
    </lineage>
</organism>
<dbReference type="AlphaFoldDB" id="H9UHP9"/>
<reference evidence="6" key="1">
    <citation type="journal article" date="2013" name="Stand. Genomic Sci.">
        <title>Complete genome sequence of the halophilic bacterium Spirochaeta africana type strain (Z-7692(T)) from the alkaline Lake Magadi in the East African Rift.</title>
        <authorList>
            <person name="Liolos K."/>
            <person name="Abt B."/>
            <person name="Scheuner C."/>
            <person name="Teshima H."/>
            <person name="Held B."/>
            <person name="Lapidus A."/>
            <person name="Nolan M."/>
            <person name="Lucas S."/>
            <person name="Deshpande S."/>
            <person name="Cheng J.F."/>
            <person name="Tapia R."/>
            <person name="Goodwin L.A."/>
            <person name="Pitluck S."/>
            <person name="Pagani I."/>
            <person name="Ivanova N."/>
            <person name="Mavromatis K."/>
            <person name="Mikhailova N."/>
            <person name="Huntemann M."/>
            <person name="Pati A."/>
            <person name="Chen A."/>
            <person name="Palaniappan K."/>
            <person name="Land M."/>
            <person name="Rohde M."/>
            <person name="Tindall B.J."/>
            <person name="Detter J.C."/>
            <person name="Goker M."/>
            <person name="Bristow J."/>
            <person name="Eisen J.A."/>
            <person name="Markowitz V."/>
            <person name="Hugenholtz P."/>
            <person name="Woyke T."/>
            <person name="Klenk H.P."/>
            <person name="Kyrpides N.C."/>
        </authorList>
    </citation>
    <scope>NUCLEOTIDE SEQUENCE</scope>
    <source>
        <strain evidence="6">ATCC 700263 / DSM 8902 / Z-7692</strain>
    </source>
</reference>
<evidence type="ECO:0000313" key="5">
    <source>
        <dbReference type="EMBL" id="AFG37042.1"/>
    </source>
</evidence>
<name>H9UHP9_SPIAZ</name>
<dbReference type="PATRIC" id="fig|889378.3.peg.955"/>
<evidence type="ECO:0000313" key="6">
    <source>
        <dbReference type="Proteomes" id="UP000007383"/>
    </source>
</evidence>
<dbReference type="PANTHER" id="PTHR44688:SF16">
    <property type="entry name" value="DNA-BINDING TRANSCRIPTIONAL ACTIVATOR DEVR_DOSR"/>
    <property type="match status" value="1"/>
</dbReference>
<dbReference type="PROSITE" id="PS50043">
    <property type="entry name" value="HTH_LUXR_2"/>
    <property type="match status" value="1"/>
</dbReference>
<evidence type="ECO:0000259" key="4">
    <source>
        <dbReference type="PROSITE" id="PS50043"/>
    </source>
</evidence>
<evidence type="ECO:0000256" key="3">
    <source>
        <dbReference type="ARBA" id="ARBA00023163"/>
    </source>
</evidence>
<dbReference type="Pfam" id="PF25873">
    <property type="entry name" value="WHD_MalT"/>
    <property type="match status" value="1"/>
</dbReference>
<dbReference type="HOGENOM" id="CLU_006325_2_0_12"/>
<feature type="domain" description="HTH luxR-type" evidence="4">
    <location>
        <begin position="791"/>
        <end position="856"/>
    </location>
</feature>
<dbReference type="InterPro" id="IPR041617">
    <property type="entry name" value="TPR_MalT"/>
</dbReference>
<dbReference type="KEGG" id="sfc:Spiaf_0953"/>
<dbReference type="Gene3D" id="1.25.40.10">
    <property type="entry name" value="Tetratricopeptide repeat domain"/>
    <property type="match status" value="1"/>
</dbReference>
<dbReference type="STRING" id="889378.Spiaf_0953"/>
<dbReference type="InterPro" id="IPR016032">
    <property type="entry name" value="Sig_transdc_resp-reg_C-effctor"/>
</dbReference>
<keyword evidence="3" id="KW-0804">Transcription</keyword>
<dbReference type="GO" id="GO:0006355">
    <property type="term" value="P:regulation of DNA-templated transcription"/>
    <property type="evidence" value="ECO:0007669"/>
    <property type="project" value="InterPro"/>
</dbReference>
<dbReference type="OrthoDB" id="9789465at2"/>
<dbReference type="InterPro" id="IPR011990">
    <property type="entry name" value="TPR-like_helical_dom_sf"/>
</dbReference>
<dbReference type="Gene3D" id="3.40.50.300">
    <property type="entry name" value="P-loop containing nucleotide triphosphate hydrolases"/>
    <property type="match status" value="1"/>
</dbReference>
<dbReference type="GO" id="GO:0003677">
    <property type="term" value="F:DNA binding"/>
    <property type="evidence" value="ECO:0007669"/>
    <property type="project" value="UniProtKB-KW"/>
</dbReference>
<keyword evidence="1" id="KW-0805">Transcription regulation</keyword>
<keyword evidence="6" id="KW-1185">Reference proteome</keyword>
<dbReference type="eggNOG" id="COG2909">
    <property type="taxonomic scope" value="Bacteria"/>
</dbReference>
<dbReference type="InterPro" id="IPR059106">
    <property type="entry name" value="WHD_MalT"/>
</dbReference>
<dbReference type="SUPFAM" id="SSF48452">
    <property type="entry name" value="TPR-like"/>
    <property type="match status" value="1"/>
</dbReference>
<dbReference type="InterPro" id="IPR000792">
    <property type="entry name" value="Tscrpt_reg_LuxR_C"/>
</dbReference>